<dbReference type="EMBL" id="JAFKCW010000002">
    <property type="protein sequence ID" value="MBN7801300.1"/>
    <property type="molecule type" value="Genomic_DNA"/>
</dbReference>
<dbReference type="RefSeq" id="WP_206569268.1">
    <property type="nucleotide sequence ID" value="NZ_JAFKCW010000002.1"/>
</dbReference>
<evidence type="ECO:0000256" key="1">
    <source>
        <dbReference type="SAM" id="SignalP"/>
    </source>
</evidence>
<feature type="chain" id="PRO_5046346156" description="Phosphate-selective porin O and P" evidence="1">
    <location>
        <begin position="23"/>
        <end position="403"/>
    </location>
</feature>
<evidence type="ECO:0000313" key="2">
    <source>
        <dbReference type="EMBL" id="MBN7801300.1"/>
    </source>
</evidence>
<evidence type="ECO:0000313" key="3">
    <source>
        <dbReference type="Proteomes" id="UP000664698"/>
    </source>
</evidence>
<proteinExistence type="predicted"/>
<organism evidence="2 3">
    <name type="scientific">Algoriphagus aestuariicola</name>
    <dbReference type="NCBI Taxonomy" id="1852016"/>
    <lineage>
        <taxon>Bacteria</taxon>
        <taxon>Pseudomonadati</taxon>
        <taxon>Bacteroidota</taxon>
        <taxon>Cytophagia</taxon>
        <taxon>Cytophagales</taxon>
        <taxon>Cyclobacteriaceae</taxon>
        <taxon>Algoriphagus</taxon>
    </lineage>
</organism>
<gene>
    <name evidence="2" type="ORF">J0A67_10540</name>
</gene>
<dbReference type="InterPro" id="IPR010870">
    <property type="entry name" value="Porin_O/P"/>
</dbReference>
<dbReference type="Proteomes" id="UP000664698">
    <property type="component" value="Unassembled WGS sequence"/>
</dbReference>
<comment type="caution">
    <text evidence="2">The sequence shown here is derived from an EMBL/GenBank/DDBJ whole genome shotgun (WGS) entry which is preliminary data.</text>
</comment>
<reference evidence="2 3" key="1">
    <citation type="submission" date="2021-03" db="EMBL/GenBank/DDBJ databases">
        <title>novel species isolated from a fishpond in China.</title>
        <authorList>
            <person name="Lu H."/>
            <person name="Cai Z."/>
        </authorList>
    </citation>
    <scope>NUCLEOTIDE SEQUENCE [LARGE SCALE GENOMIC DNA]</scope>
    <source>
        <strain evidence="2 3">JCM 31546</strain>
    </source>
</reference>
<protein>
    <recommendedName>
        <fullName evidence="4">Phosphate-selective porin O and P</fullName>
    </recommendedName>
</protein>
<name>A0ABS3BSH0_9BACT</name>
<feature type="signal peptide" evidence="1">
    <location>
        <begin position="1"/>
        <end position="22"/>
    </location>
</feature>
<sequence length="403" mass="47318">MKSPKNIRWILLLFLFPMQVWAQKQERQVGDTTYYKSLIPEAKQGLLKNVSMIANMNFAFRNEFVDGEYTQSRFRNEQFRLELRGQVHEKVYFRFRDRYTRAQTSESVDNLSRSVDLAYIRVDLSSKWSVSLGKMCADWGAWEFDWNPIDIYEYSDIVEYADNFLTGVGFSYTPSPKNQWTFQVLDSRTKTFEELYGQQPNFTESKAPLAFVANWRGSLFEGKVKTIWSYSLFNEAQDANGNGANMNYIALGNEFNFDRFRFIYDFKWSDEELDRTGIVSETIPNDLYNYSVGNTLYVGHWVNLRYMVNPKVHFTFVGMLDIANWKNSFNDPENTTGEEHIRNAWGFIPAVEYYPWDNLNLKFFANWVGRSYDYSDYAQARFGAQNYNTGRFTIGFISPLGIL</sequence>
<keyword evidence="1" id="KW-0732">Signal</keyword>
<keyword evidence="3" id="KW-1185">Reference proteome</keyword>
<accession>A0ABS3BSH0</accession>
<evidence type="ECO:0008006" key="4">
    <source>
        <dbReference type="Google" id="ProtNLM"/>
    </source>
</evidence>
<dbReference type="Pfam" id="PF07396">
    <property type="entry name" value="Porin_O_P"/>
    <property type="match status" value="1"/>
</dbReference>